<dbReference type="InterPro" id="IPR020846">
    <property type="entry name" value="MFS_dom"/>
</dbReference>
<comment type="caution">
    <text evidence="9">The sequence shown here is derived from an EMBL/GenBank/DDBJ whole genome shotgun (WGS) entry which is preliminary data.</text>
</comment>
<dbReference type="InterPro" id="IPR036259">
    <property type="entry name" value="MFS_trans_sf"/>
</dbReference>
<dbReference type="CDD" id="cd17323">
    <property type="entry name" value="MFS_Tpo1_MDR_like"/>
    <property type="match status" value="1"/>
</dbReference>
<accession>A0A443HKA7</accession>
<keyword evidence="10" id="KW-1185">Reference proteome</keyword>
<dbReference type="GeneID" id="39603459"/>
<feature type="domain" description="Major facilitator superfamily (MFS) profile" evidence="8">
    <location>
        <begin position="61"/>
        <end position="497"/>
    </location>
</feature>
<feature type="transmembrane region" description="Helical" evidence="7">
    <location>
        <begin position="133"/>
        <end position="151"/>
    </location>
</feature>
<protein>
    <submittedName>
        <fullName evidence="9">Major facilitator superfamily domain-containing protein</fullName>
    </submittedName>
</protein>
<name>A0A443HKA7_BYSSP</name>
<evidence type="ECO:0000256" key="4">
    <source>
        <dbReference type="ARBA" id="ARBA00022989"/>
    </source>
</evidence>
<reference evidence="9 10" key="1">
    <citation type="journal article" date="2018" name="Front. Microbiol.">
        <title>Genomic and genetic insights into a cosmopolitan fungus, Paecilomyces variotii (Eurotiales).</title>
        <authorList>
            <person name="Urquhart A.S."/>
            <person name="Mondo S.J."/>
            <person name="Makela M.R."/>
            <person name="Hane J.K."/>
            <person name="Wiebenga A."/>
            <person name="He G."/>
            <person name="Mihaltcheva S."/>
            <person name="Pangilinan J."/>
            <person name="Lipzen A."/>
            <person name="Barry K."/>
            <person name="de Vries R.P."/>
            <person name="Grigoriev I.V."/>
            <person name="Idnurm A."/>
        </authorList>
    </citation>
    <scope>NUCLEOTIDE SEQUENCE [LARGE SCALE GENOMIC DNA]</scope>
    <source>
        <strain evidence="9 10">CBS 101075</strain>
    </source>
</reference>
<evidence type="ECO:0000256" key="7">
    <source>
        <dbReference type="SAM" id="Phobius"/>
    </source>
</evidence>
<feature type="transmembrane region" description="Helical" evidence="7">
    <location>
        <begin position="295"/>
        <end position="314"/>
    </location>
</feature>
<dbReference type="PANTHER" id="PTHR23502">
    <property type="entry name" value="MAJOR FACILITATOR SUPERFAMILY"/>
    <property type="match status" value="1"/>
</dbReference>
<evidence type="ECO:0000259" key="8">
    <source>
        <dbReference type="PROSITE" id="PS50850"/>
    </source>
</evidence>
<evidence type="ECO:0000256" key="2">
    <source>
        <dbReference type="ARBA" id="ARBA00008335"/>
    </source>
</evidence>
<feature type="compositionally biased region" description="Basic and acidic residues" evidence="6">
    <location>
        <begin position="548"/>
        <end position="558"/>
    </location>
</feature>
<feature type="transmembrane region" description="Helical" evidence="7">
    <location>
        <begin position="102"/>
        <end position="121"/>
    </location>
</feature>
<evidence type="ECO:0000313" key="10">
    <source>
        <dbReference type="Proteomes" id="UP000283841"/>
    </source>
</evidence>
<sequence>MASSNDSQHTLPGQEEDLIVEAVHERYGDPSTSRFRRVASKTLVSFGPDDPENPVNWSQKKKFYILMAGMLQVMNSTIGSSLPSGASSFIAKYFYITNQEQLVLPISMYLIGYVLGPLFWGPMSEAYGRKKPMLTSFTLYTIFMMASAVAPTFPALLVFRLLAGIMASAPNAITAGLFADIHNDPTKRGRTMAIFMACTTLGPIMGPWVSGFVSVVSWRWSFWIGLFFACATLPLIVFLPETYGPTILQRRAKLLRKETGNQSIVSPLDLQNRNLKETLWITLTRPVRMIIHESIVSFSCLYISLAYAIFYLYFEAYPIIFQGIYGMSAGVSGLCFLPIGVGAFIACGIFLWYDSFLAKAKARGARWSQIEEYRRLPLACLGGPSYVVSLLWVGWTAYPDVHWAAPMLSGILFGIGYMLIFMATLNYLSDAYETFAASAQSAGSCSRSIFGALLPLAAKPMFNRLGVHWACSLLAFLSLGLSIIPFVFIRYGDKIRKNSKFCQELLRLKEAEAREKRRDMSDETCASAVDSLPPKEVAVSSTPVSQPIDRDIEKQLDA</sequence>
<dbReference type="STRING" id="264951.A0A443HKA7"/>
<evidence type="ECO:0000256" key="1">
    <source>
        <dbReference type="ARBA" id="ARBA00004651"/>
    </source>
</evidence>
<comment type="similarity">
    <text evidence="2">Belongs to the major facilitator superfamily.</text>
</comment>
<evidence type="ECO:0000256" key="5">
    <source>
        <dbReference type="ARBA" id="ARBA00023136"/>
    </source>
</evidence>
<evidence type="ECO:0000313" key="9">
    <source>
        <dbReference type="EMBL" id="RWQ92302.1"/>
    </source>
</evidence>
<feature type="transmembrane region" description="Helical" evidence="7">
    <location>
        <begin position="466"/>
        <end position="489"/>
    </location>
</feature>
<keyword evidence="4 7" id="KW-1133">Transmembrane helix</keyword>
<feature type="transmembrane region" description="Helical" evidence="7">
    <location>
        <begin position="407"/>
        <end position="428"/>
    </location>
</feature>
<dbReference type="InterPro" id="IPR011701">
    <property type="entry name" value="MFS"/>
</dbReference>
<feature type="transmembrane region" description="Helical" evidence="7">
    <location>
        <begin position="376"/>
        <end position="395"/>
    </location>
</feature>
<organism evidence="9 10">
    <name type="scientific">Byssochlamys spectabilis</name>
    <name type="common">Paecilomyces variotii</name>
    <dbReference type="NCBI Taxonomy" id="264951"/>
    <lineage>
        <taxon>Eukaryota</taxon>
        <taxon>Fungi</taxon>
        <taxon>Dikarya</taxon>
        <taxon>Ascomycota</taxon>
        <taxon>Pezizomycotina</taxon>
        <taxon>Eurotiomycetes</taxon>
        <taxon>Eurotiomycetidae</taxon>
        <taxon>Eurotiales</taxon>
        <taxon>Thermoascaceae</taxon>
        <taxon>Paecilomyces</taxon>
    </lineage>
</organism>
<feature type="transmembrane region" description="Helical" evidence="7">
    <location>
        <begin position="222"/>
        <end position="243"/>
    </location>
</feature>
<feature type="transmembrane region" description="Helical" evidence="7">
    <location>
        <begin position="191"/>
        <end position="210"/>
    </location>
</feature>
<dbReference type="EMBL" id="RCNU01000013">
    <property type="protein sequence ID" value="RWQ92302.1"/>
    <property type="molecule type" value="Genomic_DNA"/>
</dbReference>
<feature type="region of interest" description="Disordered" evidence="6">
    <location>
        <begin position="513"/>
        <end position="558"/>
    </location>
</feature>
<proteinExistence type="inferred from homology"/>
<keyword evidence="3 7" id="KW-0812">Transmembrane</keyword>
<dbReference type="Proteomes" id="UP000283841">
    <property type="component" value="Unassembled WGS sequence"/>
</dbReference>
<gene>
    <name evidence="9" type="ORF">C8Q69DRAFT_93458</name>
</gene>
<dbReference type="GO" id="GO:0022857">
    <property type="term" value="F:transmembrane transporter activity"/>
    <property type="evidence" value="ECO:0007669"/>
    <property type="project" value="InterPro"/>
</dbReference>
<comment type="subcellular location">
    <subcellularLocation>
        <location evidence="1">Cell membrane</location>
        <topology evidence="1">Multi-pass membrane protein</topology>
    </subcellularLocation>
</comment>
<dbReference type="PROSITE" id="PS50850">
    <property type="entry name" value="MFS"/>
    <property type="match status" value="1"/>
</dbReference>
<dbReference type="VEuPathDB" id="FungiDB:C8Q69DRAFT_93458"/>
<dbReference type="Pfam" id="PF07690">
    <property type="entry name" value="MFS_1"/>
    <property type="match status" value="1"/>
</dbReference>
<dbReference type="AlphaFoldDB" id="A0A443HKA7"/>
<dbReference type="GO" id="GO:0005886">
    <property type="term" value="C:plasma membrane"/>
    <property type="evidence" value="ECO:0007669"/>
    <property type="project" value="UniProtKB-SubCell"/>
</dbReference>
<dbReference type="Gene3D" id="1.20.1250.20">
    <property type="entry name" value="MFS general substrate transporter like domains"/>
    <property type="match status" value="1"/>
</dbReference>
<dbReference type="SUPFAM" id="SSF103473">
    <property type="entry name" value="MFS general substrate transporter"/>
    <property type="match status" value="1"/>
</dbReference>
<keyword evidence="5 7" id="KW-0472">Membrane</keyword>
<evidence type="ECO:0000256" key="6">
    <source>
        <dbReference type="SAM" id="MobiDB-lite"/>
    </source>
</evidence>
<dbReference type="RefSeq" id="XP_028481947.1">
    <property type="nucleotide sequence ID" value="XM_028634182.1"/>
</dbReference>
<feature type="transmembrane region" description="Helical" evidence="7">
    <location>
        <begin position="320"/>
        <end position="353"/>
    </location>
</feature>
<evidence type="ECO:0000256" key="3">
    <source>
        <dbReference type="ARBA" id="ARBA00022692"/>
    </source>
</evidence>
<dbReference type="FunFam" id="1.20.1250.20:FF:000082">
    <property type="entry name" value="MFS multidrug transporter, putative"/>
    <property type="match status" value="1"/>
</dbReference>
<dbReference type="PANTHER" id="PTHR23502:SF74">
    <property type="entry name" value="MAJOR FACILITATOR SUPERFAMILY (MFS) PROFILE DOMAIN-CONTAINING PROTEIN"/>
    <property type="match status" value="1"/>
</dbReference>